<dbReference type="Gene3D" id="1.25.40.20">
    <property type="entry name" value="Ankyrin repeat-containing domain"/>
    <property type="match status" value="2"/>
</dbReference>
<dbReference type="SUPFAM" id="SSF48403">
    <property type="entry name" value="Ankyrin repeat"/>
    <property type="match status" value="1"/>
</dbReference>
<name>A0AAI9U3Z1_9PEZI</name>
<dbReference type="PANTHER" id="PTHR24198:SF165">
    <property type="entry name" value="ANKYRIN REPEAT-CONTAINING PROTEIN-RELATED"/>
    <property type="match status" value="1"/>
</dbReference>
<dbReference type="PANTHER" id="PTHR24198">
    <property type="entry name" value="ANKYRIN REPEAT AND PROTEIN KINASE DOMAIN-CONTAINING PROTEIN"/>
    <property type="match status" value="1"/>
</dbReference>
<dbReference type="AlphaFoldDB" id="A0AAI9U3Z1"/>
<dbReference type="InterPro" id="IPR036770">
    <property type="entry name" value="Ankyrin_rpt-contain_sf"/>
</dbReference>
<dbReference type="EMBL" id="MLGG01000057">
    <property type="protein sequence ID" value="KAK1450099.1"/>
    <property type="molecule type" value="Genomic_DNA"/>
</dbReference>
<dbReference type="PRINTS" id="PR01415">
    <property type="entry name" value="ANKYRIN"/>
</dbReference>
<evidence type="ECO:0000313" key="4">
    <source>
        <dbReference type="EMBL" id="KAK1450099.1"/>
    </source>
</evidence>
<keyword evidence="5" id="KW-1185">Reference proteome</keyword>
<comment type="caution">
    <text evidence="4">The sequence shown here is derived from an EMBL/GenBank/DDBJ whole genome shotgun (WGS) entry which is preliminary data.</text>
</comment>
<evidence type="ECO:0000256" key="2">
    <source>
        <dbReference type="ARBA" id="ARBA00023043"/>
    </source>
</evidence>
<evidence type="ECO:0000256" key="3">
    <source>
        <dbReference type="PROSITE-ProRule" id="PRU00023"/>
    </source>
</evidence>
<protein>
    <submittedName>
        <fullName evidence="4">B-cell lymphoma 3-encoded protein</fullName>
    </submittedName>
</protein>
<sequence length="818" mass="90927">MDPLSITTSVLTILQLTGKGSGLALGALKSLWEAPEIFKQLITDAEILRGLLLDTEACLRSRHRDSHEDPIPPSIVHVLKAIKERVTEFELLVQWVVTSNRVAISARTNGLFECISTRLSCRQTEDGNVVTKVKRARMLQSEADIQRIKMNIRDSCDILRTQLDLLQLDNKELLTTTVLPIQSVTVASHNAICALQEQQHKTQKDMQIGFQSLNAMQHNLLHSMQPLIEQAQSLSPGQISTSEPDLQVANSGVSASSPAVLISASVNSHRCPRGCRCRCHTRAAVRTPPWLRNVVGQLHWSFDSSISMRPCNYAPCRKSLSKHNITCYFPPWLVSRAIMASVNLENVFDAGAKVSVNVPLIVPEEDHIVWPLVIAGNLGQLQELLSKDRNLMYVRNQWGQSIMHVAAKIHQPAVFNFLKNEGMDENLADENQKSAAITVLTRRGSQEYNLPVDTEDLADRLGWTNLHKVAALGARHGQEITEALLRESEYSDINTKDILGRTPLHWLAENGKSDAIRLITQDPWSADVQARDLCGFTALHCACWADDFGSIVALLDVGIDVNALDKHMRTPMMHMSSPEILKYLLRKGADVHISDDEAANIMHHACVSDQEDLVEILLREYSHFLLTRNHTGDTPLGQAIANNSLAVLKVMAPYLQGFPELQSPVPNESLMQPERLSLLNNNKRTLLHLTALHGSTEAMDILASANLCGVDTAIRDKDGHTPNECFVRCRDNHCAVTRKPFESEKLAWVSLMNSARGQELPFQGLTGQDADDESTIVASEYEWGHRKISTASYVFIDPSGGEVSSDDEFVDAEDEVWE</sequence>
<gene>
    <name evidence="4" type="ORF">CMEL01_07435</name>
</gene>
<dbReference type="SMART" id="SM00248">
    <property type="entry name" value="ANK"/>
    <property type="match status" value="7"/>
</dbReference>
<proteinExistence type="predicted"/>
<dbReference type="PROSITE" id="PS50088">
    <property type="entry name" value="ANK_REPEAT"/>
    <property type="match status" value="1"/>
</dbReference>
<feature type="repeat" description="ANK" evidence="3">
    <location>
        <begin position="534"/>
        <end position="566"/>
    </location>
</feature>
<reference evidence="4 5" key="1">
    <citation type="submission" date="2016-10" db="EMBL/GenBank/DDBJ databases">
        <title>The genome sequence of Colletotrichum fioriniae PJ7.</title>
        <authorList>
            <person name="Baroncelli R."/>
        </authorList>
    </citation>
    <scope>NUCLEOTIDE SEQUENCE [LARGE SCALE GENOMIC DNA]</scope>
    <source>
        <strain evidence="4">Col 31</strain>
    </source>
</reference>
<evidence type="ECO:0000256" key="1">
    <source>
        <dbReference type="ARBA" id="ARBA00022737"/>
    </source>
</evidence>
<keyword evidence="2 3" id="KW-0040">ANK repeat</keyword>
<organism evidence="4 5">
    <name type="scientific">Colletotrichum melonis</name>
    <dbReference type="NCBI Taxonomy" id="1209925"/>
    <lineage>
        <taxon>Eukaryota</taxon>
        <taxon>Fungi</taxon>
        <taxon>Dikarya</taxon>
        <taxon>Ascomycota</taxon>
        <taxon>Pezizomycotina</taxon>
        <taxon>Sordariomycetes</taxon>
        <taxon>Hypocreomycetidae</taxon>
        <taxon>Glomerellales</taxon>
        <taxon>Glomerellaceae</taxon>
        <taxon>Colletotrichum</taxon>
        <taxon>Colletotrichum acutatum species complex</taxon>
    </lineage>
</organism>
<evidence type="ECO:0000313" key="5">
    <source>
        <dbReference type="Proteomes" id="UP001239795"/>
    </source>
</evidence>
<accession>A0AAI9U3Z1</accession>
<dbReference type="Proteomes" id="UP001239795">
    <property type="component" value="Unassembled WGS sequence"/>
</dbReference>
<dbReference type="InterPro" id="IPR002110">
    <property type="entry name" value="Ankyrin_rpt"/>
</dbReference>
<dbReference type="Pfam" id="PF12796">
    <property type="entry name" value="Ank_2"/>
    <property type="match status" value="2"/>
</dbReference>
<keyword evidence="1" id="KW-0677">Repeat</keyword>